<dbReference type="GO" id="GO:0003677">
    <property type="term" value="F:DNA binding"/>
    <property type="evidence" value="ECO:0007669"/>
    <property type="project" value="UniProtKB-KW"/>
</dbReference>
<reference evidence="4 5" key="1">
    <citation type="submission" date="2021-03" db="EMBL/GenBank/DDBJ databases">
        <title>Thiomicrorhabdus sp.nov.,novel sulfur-oxidizing bacteria isolated from coastal sediment.</title>
        <authorList>
            <person name="Liu X."/>
        </authorList>
    </citation>
    <scope>NUCLEOTIDE SEQUENCE [LARGE SCALE GENOMIC DNA]</scope>
    <source>
        <strain evidence="4 5">6S2-11</strain>
    </source>
</reference>
<evidence type="ECO:0000256" key="3">
    <source>
        <dbReference type="SAM" id="MobiDB-lite"/>
    </source>
</evidence>
<keyword evidence="5" id="KW-1185">Reference proteome</keyword>
<feature type="compositionally biased region" description="Polar residues" evidence="3">
    <location>
        <begin position="132"/>
        <end position="146"/>
    </location>
</feature>
<organism evidence="4 5">
    <name type="scientific">Thiomicrorhabdus marina</name>
    <dbReference type="NCBI Taxonomy" id="2818442"/>
    <lineage>
        <taxon>Bacteria</taxon>
        <taxon>Pseudomonadati</taxon>
        <taxon>Pseudomonadota</taxon>
        <taxon>Gammaproteobacteria</taxon>
        <taxon>Thiotrichales</taxon>
        <taxon>Piscirickettsiaceae</taxon>
        <taxon>Thiomicrorhabdus</taxon>
    </lineage>
</organism>
<evidence type="ECO:0000256" key="1">
    <source>
        <dbReference type="ARBA" id="ARBA00023125"/>
    </source>
</evidence>
<dbReference type="InterPro" id="IPR000424">
    <property type="entry name" value="Primosome_PriB/ssb"/>
</dbReference>
<dbReference type="Gene3D" id="2.40.50.140">
    <property type="entry name" value="Nucleic acid-binding proteins"/>
    <property type="match status" value="1"/>
</dbReference>
<dbReference type="SUPFAM" id="SSF50249">
    <property type="entry name" value="Nucleic acid-binding proteins"/>
    <property type="match status" value="1"/>
</dbReference>
<feature type="region of interest" description="Disordered" evidence="3">
    <location>
        <begin position="94"/>
        <end position="169"/>
    </location>
</feature>
<feature type="compositionally biased region" description="Low complexity" evidence="3">
    <location>
        <begin position="108"/>
        <end position="124"/>
    </location>
</feature>
<evidence type="ECO:0000313" key="4">
    <source>
        <dbReference type="EMBL" id="MBO1928310.1"/>
    </source>
</evidence>
<name>A0ABS3Q7H7_9GAMM</name>
<evidence type="ECO:0000313" key="5">
    <source>
        <dbReference type="Proteomes" id="UP000664835"/>
    </source>
</evidence>
<dbReference type="InterPro" id="IPR012340">
    <property type="entry name" value="NA-bd_OB-fold"/>
</dbReference>
<dbReference type="Proteomes" id="UP000664835">
    <property type="component" value="Unassembled WGS sequence"/>
</dbReference>
<protein>
    <submittedName>
        <fullName evidence="4">Single-stranded DNA-binding protein</fullName>
    </submittedName>
</protein>
<keyword evidence="1 2" id="KW-0238">DNA-binding</keyword>
<comment type="caution">
    <text evidence="4">The sequence shown here is derived from an EMBL/GenBank/DDBJ whole genome shotgun (WGS) entry which is preliminary data.</text>
</comment>
<gene>
    <name evidence="4" type="ORF">J3998_12070</name>
</gene>
<dbReference type="EMBL" id="JAGETV010000035">
    <property type="protein sequence ID" value="MBO1928310.1"/>
    <property type="molecule type" value="Genomic_DNA"/>
</dbReference>
<proteinExistence type="predicted"/>
<accession>A0ABS3Q7H7</accession>
<evidence type="ECO:0000256" key="2">
    <source>
        <dbReference type="PROSITE-ProRule" id="PRU00252"/>
    </source>
</evidence>
<dbReference type="PROSITE" id="PS50935">
    <property type="entry name" value="SSB"/>
    <property type="match status" value="1"/>
</dbReference>
<sequence length="169" mass="18649">MAFLTTKLTLAKEPKPIQTRTGTPMATAFGFAKLGNDSPDLPLAVTAFGNVAESLLQHDKGQVIQVSGDLKIHTYMNREQQEVEQLQITVDMLASAKQTKPARRGDSQRQGNQNHQQGYGQPQPMQSPPANQPNQYQNDMGFQQRPNKPAPQMGQPMGANQFADDDINF</sequence>
<dbReference type="RefSeq" id="WP_208150925.1">
    <property type="nucleotide sequence ID" value="NZ_JAGETV010000035.1"/>
</dbReference>